<accession>A0ABY8BMA7</accession>
<dbReference type="InterPro" id="IPR032557">
    <property type="entry name" value="DUF4935"/>
</dbReference>
<name>A0ABY8BMA7_AFICR</name>
<proteinExistence type="predicted"/>
<protein>
    <submittedName>
        <fullName evidence="2">PIN domain-containing protein</fullName>
    </submittedName>
</protein>
<dbReference type="RefSeq" id="WP_275246725.1">
    <property type="nucleotide sequence ID" value="NZ_BAABDX010000001.1"/>
</dbReference>
<evidence type="ECO:0000259" key="1">
    <source>
        <dbReference type="Pfam" id="PF16289"/>
    </source>
</evidence>
<sequence>MSAKPKRTRKKQEKWLVFVDTNIFLDFYRLGNESAKRTLATLEKHAGALILTDQVWMEFLKNRQKVITQTLKDLAKPTQQNMPSILSEAQAAKGFVRQQKSALAHHKKVVQKIEKILQHPERNDAVFQSLSRIFKAQSSFILKRPSKRRYAIRHLARKRFALGYPPRKDDTLRMGDAINWEWIIECACEAPNRENIVIVSRDGDFGLNHGQQAFLNDWLRSEFKERVSRQRKIELTTRLSTALKKLDVNVAKSDVVEENRILSLDHDPLLPSNISRLMLTDINEKWIAVLKSVLTNDLKDNKDET</sequence>
<feature type="domain" description="DUF4935" evidence="1">
    <location>
        <begin position="17"/>
        <end position="205"/>
    </location>
</feature>
<organism evidence="2 3">
    <name type="scientific">Afipia carboxydohydrogena</name>
    <name type="common">Pseudomonas carboxydohydrogena</name>
    <dbReference type="NCBI Taxonomy" id="290"/>
    <lineage>
        <taxon>Bacteria</taxon>
        <taxon>Pseudomonadati</taxon>
        <taxon>Pseudomonadota</taxon>
        <taxon>Alphaproteobacteria</taxon>
        <taxon>Hyphomicrobiales</taxon>
        <taxon>Nitrobacteraceae</taxon>
        <taxon>Afipia</taxon>
    </lineage>
</organism>
<dbReference type="Proteomes" id="UP001213907">
    <property type="component" value="Chromosome"/>
</dbReference>
<keyword evidence="3" id="KW-1185">Reference proteome</keyword>
<gene>
    <name evidence="2" type="ORF">AFIC_002681</name>
</gene>
<evidence type="ECO:0000313" key="3">
    <source>
        <dbReference type="Proteomes" id="UP001213907"/>
    </source>
</evidence>
<evidence type="ECO:0000313" key="2">
    <source>
        <dbReference type="EMBL" id="WEF51115.1"/>
    </source>
</evidence>
<dbReference type="Pfam" id="PF16289">
    <property type="entry name" value="PIN_12"/>
    <property type="match status" value="1"/>
</dbReference>
<reference evidence="2 3" key="1">
    <citation type="submission" date="2022-11" db="EMBL/GenBank/DDBJ databases">
        <authorList>
            <person name="Siebert D."/>
            <person name="Busche T."/>
            <person name="Saydam E."/>
            <person name="Kalinowski J."/>
            <person name="Ruckert C."/>
            <person name="Blombach B."/>
        </authorList>
    </citation>
    <scope>NUCLEOTIDE SEQUENCE [LARGE SCALE GENOMIC DNA]</scope>
    <source>
        <strain evidence="2 3">DSM 1083</strain>
    </source>
</reference>
<dbReference type="EMBL" id="CP113162">
    <property type="protein sequence ID" value="WEF51115.1"/>
    <property type="molecule type" value="Genomic_DNA"/>
</dbReference>